<gene>
    <name evidence="1" type="ORF">XOC_3052</name>
</gene>
<accession>G7TLZ9</accession>
<name>G7TLZ9_XANOB</name>
<dbReference type="EMBL" id="CP003057">
    <property type="protein sequence ID" value="AEQ97150.1"/>
    <property type="molecule type" value="Genomic_DNA"/>
</dbReference>
<dbReference type="AlphaFoldDB" id="G7TLZ9"/>
<dbReference type="KEGG" id="xor:XOC_3052"/>
<dbReference type="HOGENOM" id="CLU_3259857_0_0_6"/>
<proteinExistence type="predicted"/>
<reference evidence="1 2" key="1">
    <citation type="journal article" date="2011" name="J. Bacteriol.">
        <title>Two new complete genome sequences offer insight into host and tissue specificity of plant pathogenic Xanthomonas spp.</title>
        <authorList>
            <person name="Bogdanove A.J."/>
            <person name="Koebnik R."/>
            <person name="Lu H."/>
            <person name="Furutani A."/>
            <person name="Angiuoli S.V."/>
            <person name="Patil P.B."/>
            <person name="Van Sluys M.A."/>
            <person name="Ryan R.P."/>
            <person name="Meyer D.F."/>
            <person name="Han S.W."/>
            <person name="Aparna G."/>
            <person name="Rajaram M."/>
            <person name="Delcher A.L."/>
            <person name="Phillippy A.M."/>
            <person name="Puiu D."/>
            <person name="Schatz M.C."/>
            <person name="Shumway M."/>
            <person name="Sommer D.D."/>
            <person name="Trapnell C."/>
            <person name="Benahmed F."/>
            <person name="Dimitrov G."/>
            <person name="Madupu R."/>
            <person name="Radune D."/>
            <person name="Sullivan S."/>
            <person name="Jha G."/>
            <person name="Ishihara H."/>
            <person name="Lee S.W."/>
            <person name="Pandey A."/>
            <person name="Sharma V."/>
            <person name="Sriariyanun M."/>
            <person name="Szurek B."/>
            <person name="Vera-Cruz C.M."/>
            <person name="Dorman K.S."/>
            <person name="Ronald P.C."/>
            <person name="Verdier V."/>
            <person name="Dow J.M."/>
            <person name="Sonti R.V."/>
            <person name="Tsuge S."/>
            <person name="Brendel V.P."/>
            <person name="Rabinowicz P.D."/>
            <person name="Leach J.E."/>
            <person name="White F.F."/>
            <person name="Salzberg S.L."/>
        </authorList>
    </citation>
    <scope>NUCLEOTIDE SEQUENCE [LARGE SCALE GENOMIC DNA]</scope>
    <source>
        <strain evidence="1 2">BLS256</strain>
    </source>
</reference>
<protein>
    <submittedName>
        <fullName evidence="1">Uncharacterized protein</fullName>
    </submittedName>
</protein>
<organism evidence="1 2">
    <name type="scientific">Xanthomonas oryzae pv. oryzicola (strain BLS256)</name>
    <dbReference type="NCBI Taxonomy" id="383407"/>
    <lineage>
        <taxon>Bacteria</taxon>
        <taxon>Pseudomonadati</taxon>
        <taxon>Pseudomonadota</taxon>
        <taxon>Gammaproteobacteria</taxon>
        <taxon>Lysobacterales</taxon>
        <taxon>Lysobacteraceae</taxon>
        <taxon>Xanthomonas</taxon>
    </lineage>
</organism>
<evidence type="ECO:0000313" key="2">
    <source>
        <dbReference type="Proteomes" id="UP000008851"/>
    </source>
</evidence>
<sequence>MTHVSRCNHMHSECSLNRDKVMNLRRIARLRMGWNLTSGGTH</sequence>
<dbReference type="Proteomes" id="UP000008851">
    <property type="component" value="Chromosome"/>
</dbReference>
<evidence type="ECO:0000313" key="1">
    <source>
        <dbReference type="EMBL" id="AEQ97150.1"/>
    </source>
</evidence>